<protein>
    <submittedName>
        <fullName evidence="5">Lysozyme</fullName>
    </submittedName>
</protein>
<comment type="caution">
    <text evidence="5">The sequence shown here is derived from an EMBL/GenBank/DDBJ whole genome shotgun (WGS) entry which is preliminary data.</text>
</comment>
<keyword evidence="3" id="KW-0326">Glycosidase</keyword>
<evidence type="ECO:0000256" key="1">
    <source>
        <dbReference type="ARBA" id="ARBA00010646"/>
    </source>
</evidence>
<dbReference type="Gene3D" id="3.20.20.80">
    <property type="entry name" value="Glycosidases"/>
    <property type="match status" value="1"/>
</dbReference>
<comment type="similarity">
    <text evidence="1">Belongs to the glycosyl hydrolase 25 family.</text>
</comment>
<sequence>MTRYLPRHARAAGATGPSRSLPSSDSRHPASRRALLRGGAVGVSALTVGGLATAPALAASIPAGIPGQDVSTYQGSVDWKAQMSKGSRYAFIKATEGNTWHSSTFSQQYSSATKAGIIRGAYHFARPDSGGPEKQVDAFLNGGGGWSADGRTLPGMLDLESVSGVPANFGLSQKELQTWISGFISAYRSAVGRRPMIYTNANWWDKYVGDFAPAHTPMQIAYYSSKKPTNLPGRWWDWDMWQFSDSAPFAGDSSVFQGSESAFTSFVSDKDYAPRGI</sequence>
<gene>
    <name evidence="5" type="ORF">I8D64_01130</name>
</gene>
<evidence type="ECO:0000256" key="4">
    <source>
        <dbReference type="SAM" id="MobiDB-lite"/>
    </source>
</evidence>
<dbReference type="Pfam" id="PF01183">
    <property type="entry name" value="Glyco_hydro_25"/>
    <property type="match status" value="1"/>
</dbReference>
<dbReference type="EMBL" id="JAEDAJ010000001">
    <property type="protein sequence ID" value="MBK0330008.1"/>
    <property type="molecule type" value="Genomic_DNA"/>
</dbReference>
<dbReference type="PANTHER" id="PTHR34135:SF2">
    <property type="entry name" value="LYSOZYME"/>
    <property type="match status" value="1"/>
</dbReference>
<dbReference type="PROSITE" id="PS51904">
    <property type="entry name" value="GLYCOSYL_HYDROL_F25_2"/>
    <property type="match status" value="1"/>
</dbReference>
<proteinExistence type="inferred from homology"/>
<organism evidence="5 6">
    <name type="scientific">Brachybacterium halotolerans</name>
    <dbReference type="NCBI Taxonomy" id="2795215"/>
    <lineage>
        <taxon>Bacteria</taxon>
        <taxon>Bacillati</taxon>
        <taxon>Actinomycetota</taxon>
        <taxon>Actinomycetes</taxon>
        <taxon>Micrococcales</taxon>
        <taxon>Dermabacteraceae</taxon>
        <taxon>Brachybacterium</taxon>
    </lineage>
</organism>
<name>A0ABS1B5T5_9MICO</name>
<dbReference type="InterPro" id="IPR002053">
    <property type="entry name" value="Glyco_hydro_25"/>
</dbReference>
<dbReference type="SUPFAM" id="SSF51445">
    <property type="entry name" value="(Trans)glycosidases"/>
    <property type="match status" value="1"/>
</dbReference>
<dbReference type="InterPro" id="IPR006311">
    <property type="entry name" value="TAT_signal"/>
</dbReference>
<dbReference type="PANTHER" id="PTHR34135">
    <property type="entry name" value="LYSOZYME"/>
    <property type="match status" value="1"/>
</dbReference>
<keyword evidence="6" id="KW-1185">Reference proteome</keyword>
<feature type="region of interest" description="Disordered" evidence="4">
    <location>
        <begin position="1"/>
        <end position="31"/>
    </location>
</feature>
<accession>A0ABS1B5T5</accession>
<dbReference type="Proteomes" id="UP000612352">
    <property type="component" value="Unassembled WGS sequence"/>
</dbReference>
<dbReference type="InterPro" id="IPR017853">
    <property type="entry name" value="GH"/>
</dbReference>
<evidence type="ECO:0000313" key="6">
    <source>
        <dbReference type="Proteomes" id="UP000612352"/>
    </source>
</evidence>
<dbReference type="SMART" id="SM00641">
    <property type="entry name" value="Glyco_25"/>
    <property type="match status" value="1"/>
</dbReference>
<evidence type="ECO:0000256" key="2">
    <source>
        <dbReference type="ARBA" id="ARBA00022801"/>
    </source>
</evidence>
<reference evidence="5 6" key="1">
    <citation type="submission" date="2020-12" db="EMBL/GenBank/DDBJ databases">
        <title>Brachybacterium sp. MASK1Z-5, whole genome shotgun sequence.</title>
        <authorList>
            <person name="Tuo L."/>
        </authorList>
    </citation>
    <scope>NUCLEOTIDE SEQUENCE [LARGE SCALE GENOMIC DNA]</scope>
    <source>
        <strain evidence="5 6">MASK1Z-5</strain>
    </source>
</reference>
<evidence type="ECO:0000313" key="5">
    <source>
        <dbReference type="EMBL" id="MBK0330008.1"/>
    </source>
</evidence>
<keyword evidence="2" id="KW-0378">Hydrolase</keyword>
<feature type="compositionally biased region" description="Basic residues" evidence="4">
    <location>
        <begin position="1"/>
        <end position="10"/>
    </location>
</feature>
<evidence type="ECO:0000256" key="3">
    <source>
        <dbReference type="ARBA" id="ARBA00023295"/>
    </source>
</evidence>
<dbReference type="RefSeq" id="WP_200500676.1">
    <property type="nucleotide sequence ID" value="NZ_JAEDAJ010000001.1"/>
</dbReference>
<dbReference type="PROSITE" id="PS51318">
    <property type="entry name" value="TAT"/>
    <property type="match status" value="1"/>
</dbReference>
<dbReference type="InterPro" id="IPR018077">
    <property type="entry name" value="Glyco_hydro_fam25_subgr"/>
</dbReference>